<name>A0AAE4LN71_9BACT</name>
<dbReference type="InterPro" id="IPR024079">
    <property type="entry name" value="MetalloPept_cat_dom_sf"/>
</dbReference>
<dbReference type="GO" id="GO:0016485">
    <property type="term" value="P:protein processing"/>
    <property type="evidence" value="ECO:0007669"/>
    <property type="project" value="TreeGrafter"/>
</dbReference>
<dbReference type="InterPro" id="IPR008753">
    <property type="entry name" value="Peptidase_M13_N"/>
</dbReference>
<dbReference type="PANTHER" id="PTHR11733">
    <property type="entry name" value="ZINC METALLOPROTEASE FAMILY M13 NEPRILYSIN-RELATED"/>
    <property type="match status" value="1"/>
</dbReference>
<dbReference type="EMBL" id="JAWDES010000005">
    <property type="protein sequence ID" value="MDU0260900.1"/>
    <property type="molecule type" value="Genomic_DNA"/>
</dbReference>
<evidence type="ECO:0000256" key="5">
    <source>
        <dbReference type="ARBA" id="ARBA00022801"/>
    </source>
</evidence>
<dbReference type="GO" id="GO:0005886">
    <property type="term" value="C:plasma membrane"/>
    <property type="evidence" value="ECO:0007669"/>
    <property type="project" value="TreeGrafter"/>
</dbReference>
<evidence type="ECO:0000256" key="3">
    <source>
        <dbReference type="ARBA" id="ARBA00022670"/>
    </source>
</evidence>
<dbReference type="PANTHER" id="PTHR11733:SF167">
    <property type="entry name" value="FI17812P1-RELATED"/>
    <property type="match status" value="1"/>
</dbReference>
<dbReference type="Pfam" id="PF01431">
    <property type="entry name" value="Peptidase_M13"/>
    <property type="match status" value="1"/>
</dbReference>
<keyword evidence="7" id="KW-0482">Metalloprotease</keyword>
<dbReference type="PRINTS" id="PR00786">
    <property type="entry name" value="NEPRILYSIN"/>
</dbReference>
<protein>
    <submittedName>
        <fullName evidence="10">M13 family metallopeptidase</fullName>
        <ecNumber evidence="10">3.4.24.-</ecNumber>
    </submittedName>
</protein>
<evidence type="ECO:0000256" key="2">
    <source>
        <dbReference type="ARBA" id="ARBA00007357"/>
    </source>
</evidence>
<evidence type="ECO:0000259" key="9">
    <source>
        <dbReference type="Pfam" id="PF05649"/>
    </source>
</evidence>
<dbReference type="Gene3D" id="3.40.390.10">
    <property type="entry name" value="Collagenase (Catalytic Domain)"/>
    <property type="match status" value="1"/>
</dbReference>
<keyword evidence="3" id="KW-0645">Protease</keyword>
<evidence type="ECO:0000256" key="1">
    <source>
        <dbReference type="ARBA" id="ARBA00001947"/>
    </source>
</evidence>
<dbReference type="Gene3D" id="1.10.1380.10">
    <property type="entry name" value="Neutral endopeptidase , domain2"/>
    <property type="match status" value="1"/>
</dbReference>
<evidence type="ECO:0000256" key="4">
    <source>
        <dbReference type="ARBA" id="ARBA00022723"/>
    </source>
</evidence>
<dbReference type="Proteomes" id="UP001181347">
    <property type="component" value="Unassembled WGS sequence"/>
</dbReference>
<dbReference type="GO" id="GO:0046872">
    <property type="term" value="F:metal ion binding"/>
    <property type="evidence" value="ECO:0007669"/>
    <property type="project" value="UniProtKB-KW"/>
</dbReference>
<evidence type="ECO:0000256" key="6">
    <source>
        <dbReference type="ARBA" id="ARBA00022833"/>
    </source>
</evidence>
<comment type="caution">
    <text evidence="10">The sequence shown here is derived from an EMBL/GenBank/DDBJ whole genome shotgun (WGS) entry which is preliminary data.</text>
</comment>
<gene>
    <name evidence="10" type="ORF">RVH17_12455</name>
</gene>
<evidence type="ECO:0000313" key="10">
    <source>
        <dbReference type="EMBL" id="MDU0260900.1"/>
    </source>
</evidence>
<organism evidence="10 11">
    <name type="scientific">Alistipes finegoldii</name>
    <dbReference type="NCBI Taxonomy" id="214856"/>
    <lineage>
        <taxon>Bacteria</taxon>
        <taxon>Pseudomonadati</taxon>
        <taxon>Bacteroidota</taxon>
        <taxon>Bacteroidia</taxon>
        <taxon>Bacteroidales</taxon>
        <taxon>Rikenellaceae</taxon>
        <taxon>Alistipes</taxon>
    </lineage>
</organism>
<reference evidence="10" key="1">
    <citation type="submission" date="2023-10" db="EMBL/GenBank/DDBJ databases">
        <title>Genome Sequence of the Bacteria from From Gut Wall in Crohn's Disease.</title>
        <authorList>
            <person name="Rodriguez-Palacios A."/>
        </authorList>
    </citation>
    <scope>NUCLEOTIDE SEQUENCE</scope>
    <source>
        <strain evidence="10">CavFT-hAR58</strain>
    </source>
</reference>
<feature type="domain" description="Peptidase M13 C-terminal" evidence="8">
    <location>
        <begin position="467"/>
        <end position="672"/>
    </location>
</feature>
<dbReference type="SUPFAM" id="SSF55486">
    <property type="entry name" value="Metalloproteases ('zincins'), catalytic domain"/>
    <property type="match status" value="1"/>
</dbReference>
<keyword evidence="6" id="KW-0862">Zinc</keyword>
<dbReference type="InterPro" id="IPR000718">
    <property type="entry name" value="Peptidase_M13"/>
</dbReference>
<sequence>MKKIFIFAATVACMASCQNTSKTPAIDMANFDLSVAPDADFYQYATGGWQKNNPLKPEYSRYGSFDVLRDNNEKRINELFSEMTKISAAPGSVEQKISDLYKMGLDSTRLNAEGAAPLKSAVGEILSVGDRRQLTGIVAKLHTTVANPFFGVGVQADLMNSDINALYISQSGLTMGNRDYYLDPENEHIRKGYKEYLGRIFRFAGIPEADVEKAVAGVMNVETKLAEKSWSNVELRNIPAQYNPTAKADFEKTYDAVDWEAYYKAMGIGDFETIIVTTPSAVANANDLLKNAPLEDIRYYLAAQYIDAAAPYLSDDFQQASFDFYGKVMSGQQEMKPRWKRAMSVPNGTLSEAVGEMYVAKYFPAKDKERMLTLVKNLQTALGQHIAALDWMSDATKAKAQEKLAAFTVKIGYPDKWKDYSTLEIDPSKSYWENIVNANRWYTADNISELGKPVDKEKWHMSPQTVNAYYNPTTNEICFPAAILQPPFYNPDADDAVNYGAIGVVIGHEMTHGFDDQGRNFDKDGNMNNWWTEADAEAFKAKTDILVKQFDAIEVLPAKEGQPAVMANGSLSLGENIADQGGLRVAYTAFHNSLNGTEPAPIDNFTADQRFYLAYAALWAQNIRDEEIARLTKIDVHSLGKWRVNATLRNLQTFYDAFDITDGAMFMPEQERVIVW</sequence>
<dbReference type="CDD" id="cd08662">
    <property type="entry name" value="M13"/>
    <property type="match status" value="1"/>
</dbReference>
<proteinExistence type="inferred from homology"/>
<dbReference type="GO" id="GO:0004222">
    <property type="term" value="F:metalloendopeptidase activity"/>
    <property type="evidence" value="ECO:0007669"/>
    <property type="project" value="InterPro"/>
</dbReference>
<dbReference type="InterPro" id="IPR042089">
    <property type="entry name" value="Peptidase_M13_dom_2"/>
</dbReference>
<evidence type="ECO:0000313" key="11">
    <source>
        <dbReference type="Proteomes" id="UP001181347"/>
    </source>
</evidence>
<keyword evidence="5 10" id="KW-0378">Hydrolase</keyword>
<comment type="similarity">
    <text evidence="2">Belongs to the peptidase M13 family.</text>
</comment>
<dbReference type="Pfam" id="PF05649">
    <property type="entry name" value="Peptidase_M13_N"/>
    <property type="match status" value="1"/>
</dbReference>
<dbReference type="AlphaFoldDB" id="A0AAE4LN71"/>
<dbReference type="EC" id="3.4.24.-" evidence="10"/>
<evidence type="ECO:0000259" key="8">
    <source>
        <dbReference type="Pfam" id="PF01431"/>
    </source>
</evidence>
<evidence type="ECO:0000256" key="7">
    <source>
        <dbReference type="ARBA" id="ARBA00023049"/>
    </source>
</evidence>
<comment type="cofactor">
    <cofactor evidence="1">
        <name>Zn(2+)</name>
        <dbReference type="ChEBI" id="CHEBI:29105"/>
    </cofactor>
</comment>
<keyword evidence="4" id="KW-0479">Metal-binding</keyword>
<dbReference type="PROSITE" id="PS51885">
    <property type="entry name" value="NEPRILYSIN"/>
    <property type="match status" value="1"/>
</dbReference>
<feature type="domain" description="Peptidase M13 N-terminal" evidence="9">
    <location>
        <begin position="37"/>
        <end position="414"/>
    </location>
</feature>
<dbReference type="InterPro" id="IPR018497">
    <property type="entry name" value="Peptidase_M13_C"/>
</dbReference>
<dbReference type="RefSeq" id="WP_315976103.1">
    <property type="nucleotide sequence ID" value="NZ_JAWDES010000005.1"/>
</dbReference>
<accession>A0AAE4LN71</accession>